<dbReference type="OrthoDB" id="1002062at2759"/>
<dbReference type="InterPro" id="IPR036388">
    <property type="entry name" value="WH-like_DNA-bd_sf"/>
</dbReference>
<proteinExistence type="predicted"/>
<dbReference type="PROSITE" id="PS51504">
    <property type="entry name" value="H15"/>
    <property type="match status" value="1"/>
</dbReference>
<evidence type="ECO:0000256" key="2">
    <source>
        <dbReference type="ARBA" id="ARBA00023125"/>
    </source>
</evidence>
<keyword evidence="6" id="KW-1185">Reference proteome</keyword>
<evidence type="ECO:0000256" key="3">
    <source>
        <dbReference type="ARBA" id="ARBA00023242"/>
    </source>
</evidence>
<name>A0A835C805_9FABA</name>
<dbReference type="Proteomes" id="UP000634136">
    <property type="component" value="Unassembled WGS sequence"/>
</dbReference>
<dbReference type="GO" id="GO:0045910">
    <property type="term" value="P:negative regulation of DNA recombination"/>
    <property type="evidence" value="ECO:0007669"/>
    <property type="project" value="TreeGrafter"/>
</dbReference>
<dbReference type="SUPFAM" id="SSF46785">
    <property type="entry name" value="Winged helix' DNA-binding domain"/>
    <property type="match status" value="1"/>
</dbReference>
<evidence type="ECO:0000313" key="5">
    <source>
        <dbReference type="EMBL" id="KAF7834596.1"/>
    </source>
</evidence>
<accession>A0A835C805</accession>
<keyword evidence="3" id="KW-0539">Nucleus</keyword>
<dbReference type="InterPro" id="IPR036390">
    <property type="entry name" value="WH_DNA-bd_sf"/>
</dbReference>
<dbReference type="InterPro" id="IPR026960">
    <property type="entry name" value="RVT-Znf"/>
</dbReference>
<dbReference type="GO" id="GO:0000786">
    <property type="term" value="C:nucleosome"/>
    <property type="evidence" value="ECO:0007669"/>
    <property type="project" value="InterPro"/>
</dbReference>
<dbReference type="PANTHER" id="PTHR11467">
    <property type="entry name" value="HISTONE H1"/>
    <property type="match status" value="1"/>
</dbReference>
<dbReference type="GO" id="GO:0031492">
    <property type="term" value="F:nucleosomal DNA binding"/>
    <property type="evidence" value="ECO:0007669"/>
    <property type="project" value="TreeGrafter"/>
</dbReference>
<reference evidence="5" key="1">
    <citation type="submission" date="2020-09" db="EMBL/GenBank/DDBJ databases">
        <title>Genome-Enabled Discovery of Anthraquinone Biosynthesis in Senna tora.</title>
        <authorList>
            <person name="Kang S.-H."/>
            <person name="Pandey R.P."/>
            <person name="Lee C.-M."/>
            <person name="Sim J.-S."/>
            <person name="Jeong J.-T."/>
            <person name="Choi B.-S."/>
            <person name="Jung M."/>
            <person name="Ginzburg D."/>
            <person name="Zhao K."/>
            <person name="Won S.Y."/>
            <person name="Oh T.-J."/>
            <person name="Yu Y."/>
            <person name="Kim N.-H."/>
            <person name="Lee O.R."/>
            <person name="Lee T.-H."/>
            <person name="Bashyal P."/>
            <person name="Kim T.-S."/>
            <person name="Lee W.-H."/>
            <person name="Kawkins C."/>
            <person name="Kim C.-K."/>
            <person name="Kim J.S."/>
            <person name="Ahn B.O."/>
            <person name="Rhee S.Y."/>
            <person name="Sohng J.K."/>
        </authorList>
    </citation>
    <scope>NUCLEOTIDE SEQUENCE</scope>
    <source>
        <tissue evidence="5">Leaf</tissue>
    </source>
</reference>
<dbReference type="Gene3D" id="1.10.10.10">
    <property type="entry name" value="Winged helix-like DNA-binding domain superfamily/Winged helix DNA-binding domain"/>
    <property type="match status" value="1"/>
</dbReference>
<sequence>MDPTLIPPLAIVASVAATSNERNRNIAVAHGTPNHPTYKEERNRSSNRAIAKYIEKTFTHLLPTHSTLLTLHLKCSKSKGVLVMVKKSYNLTKVFLWSVNHDSVMTNAQRERRGFCNSDSCPLCTSEIETSLHALRDCGKVKEIWKNLLPRDKWQEFFTANLNEWINDCWNSRFPIACWLIWKRRANWVFKNQWQDTDGIIRMVSIYMDGLEEAEVSHADTISCGGVLRDEQGRWIKGFTRKMGKGSSNAWAVKTGLEIACESPSWYDCR</sequence>
<evidence type="ECO:0000259" key="4">
    <source>
        <dbReference type="PROSITE" id="PS51504"/>
    </source>
</evidence>
<dbReference type="GO" id="GO:0006334">
    <property type="term" value="P:nucleosome assembly"/>
    <property type="evidence" value="ECO:0007669"/>
    <property type="project" value="InterPro"/>
</dbReference>
<dbReference type="GO" id="GO:0003690">
    <property type="term" value="F:double-stranded DNA binding"/>
    <property type="evidence" value="ECO:0007669"/>
    <property type="project" value="TreeGrafter"/>
</dbReference>
<organism evidence="5 6">
    <name type="scientific">Senna tora</name>
    <dbReference type="NCBI Taxonomy" id="362788"/>
    <lineage>
        <taxon>Eukaryota</taxon>
        <taxon>Viridiplantae</taxon>
        <taxon>Streptophyta</taxon>
        <taxon>Embryophyta</taxon>
        <taxon>Tracheophyta</taxon>
        <taxon>Spermatophyta</taxon>
        <taxon>Magnoliopsida</taxon>
        <taxon>eudicotyledons</taxon>
        <taxon>Gunneridae</taxon>
        <taxon>Pentapetalae</taxon>
        <taxon>rosids</taxon>
        <taxon>fabids</taxon>
        <taxon>Fabales</taxon>
        <taxon>Fabaceae</taxon>
        <taxon>Caesalpinioideae</taxon>
        <taxon>Cassia clade</taxon>
        <taxon>Senna</taxon>
    </lineage>
</organism>
<dbReference type="EMBL" id="JAAIUW010000004">
    <property type="protein sequence ID" value="KAF7834596.1"/>
    <property type="molecule type" value="Genomic_DNA"/>
</dbReference>
<dbReference type="GO" id="GO:0030261">
    <property type="term" value="P:chromosome condensation"/>
    <property type="evidence" value="ECO:0007669"/>
    <property type="project" value="TreeGrafter"/>
</dbReference>
<dbReference type="Pfam" id="PF13966">
    <property type="entry name" value="zf-RVT"/>
    <property type="match status" value="1"/>
</dbReference>
<feature type="domain" description="H15" evidence="4">
    <location>
        <begin position="1"/>
        <end position="93"/>
    </location>
</feature>
<keyword evidence="2" id="KW-0238">DNA-binding</keyword>
<comment type="subcellular location">
    <subcellularLocation>
        <location evidence="1">Nucleus</location>
    </subcellularLocation>
</comment>
<dbReference type="GO" id="GO:0005730">
    <property type="term" value="C:nucleolus"/>
    <property type="evidence" value="ECO:0007669"/>
    <property type="project" value="TreeGrafter"/>
</dbReference>
<dbReference type="AlphaFoldDB" id="A0A835C805"/>
<comment type="caution">
    <text evidence="5">The sequence shown here is derived from an EMBL/GenBank/DDBJ whole genome shotgun (WGS) entry which is preliminary data.</text>
</comment>
<protein>
    <submittedName>
        <fullName evidence="5">Ribonuclease H</fullName>
    </submittedName>
</protein>
<evidence type="ECO:0000256" key="1">
    <source>
        <dbReference type="ARBA" id="ARBA00004123"/>
    </source>
</evidence>
<evidence type="ECO:0000313" key="6">
    <source>
        <dbReference type="Proteomes" id="UP000634136"/>
    </source>
</evidence>
<dbReference type="PANTHER" id="PTHR11467:SF29">
    <property type="entry name" value="OS03G0711600 PROTEIN"/>
    <property type="match status" value="1"/>
</dbReference>
<dbReference type="InterPro" id="IPR005818">
    <property type="entry name" value="Histone_H1/H5_H15"/>
</dbReference>
<gene>
    <name evidence="5" type="ORF">G2W53_009455</name>
</gene>
<dbReference type="SMART" id="SM00526">
    <property type="entry name" value="H15"/>
    <property type="match status" value="1"/>
</dbReference>